<sequence>MFALKPLLALTALALAALAIPAPQDGESSQCNPDSIYCCDATSAGNSTYMRSVGSALKMDLVDDKMYATGCSSANPVNVGGGVSCSSIPVCCEDNYFGQSYFTLVWLPDKRLIRFRPAGLIGVGCASIPVSV</sequence>
<proteinExistence type="inferred from homology"/>
<comment type="subcellular location">
    <subcellularLocation>
        <location evidence="1 6">Secreted</location>
        <location evidence="1 6">Cell wall</location>
    </subcellularLocation>
</comment>
<evidence type="ECO:0000256" key="2">
    <source>
        <dbReference type="ARBA" id="ARBA00010446"/>
    </source>
</evidence>
<protein>
    <recommendedName>
        <fullName evidence="6">Hydrophobin</fullName>
    </recommendedName>
</protein>
<keyword evidence="8" id="KW-1185">Reference proteome</keyword>
<dbReference type="AlphaFoldDB" id="M2QFS7"/>
<dbReference type="HOGENOM" id="CLU_105134_2_0_1"/>
<dbReference type="OrthoDB" id="4225815at2759"/>
<dbReference type="GO" id="GO:0005199">
    <property type="term" value="F:structural constituent of cell wall"/>
    <property type="evidence" value="ECO:0007669"/>
    <property type="project" value="InterPro"/>
</dbReference>
<feature type="chain" id="PRO_5013987692" description="Hydrophobin" evidence="6">
    <location>
        <begin position="20"/>
        <end position="132"/>
    </location>
</feature>
<dbReference type="CDD" id="cd23507">
    <property type="entry name" value="hydrophobin_I"/>
    <property type="match status" value="1"/>
</dbReference>
<dbReference type="GO" id="GO:0009277">
    <property type="term" value="C:fungal-type cell wall"/>
    <property type="evidence" value="ECO:0007669"/>
    <property type="project" value="InterPro"/>
</dbReference>
<comment type="similarity">
    <text evidence="2 6">Belongs to the fungal hydrophobin family.</text>
</comment>
<name>M2QFS7_CERS8</name>
<gene>
    <name evidence="7" type="ORF">CERSUDRAFT_74699</name>
</gene>
<organism evidence="7 8">
    <name type="scientific">Ceriporiopsis subvermispora (strain B)</name>
    <name type="common">White-rot fungus</name>
    <name type="synonym">Gelatoporia subvermispora</name>
    <dbReference type="NCBI Taxonomy" id="914234"/>
    <lineage>
        <taxon>Eukaryota</taxon>
        <taxon>Fungi</taxon>
        <taxon>Dikarya</taxon>
        <taxon>Basidiomycota</taxon>
        <taxon>Agaricomycotina</taxon>
        <taxon>Agaricomycetes</taxon>
        <taxon>Polyporales</taxon>
        <taxon>Gelatoporiaceae</taxon>
        <taxon>Gelatoporia</taxon>
    </lineage>
</organism>
<evidence type="ECO:0000256" key="5">
    <source>
        <dbReference type="ARBA" id="ARBA00023157"/>
    </source>
</evidence>
<keyword evidence="3 6" id="KW-0134">Cell wall</keyword>
<accession>M2QFS7</accession>
<keyword evidence="5 6" id="KW-1015">Disulfide bond</keyword>
<dbReference type="EMBL" id="KB445799">
    <property type="protein sequence ID" value="EMD35893.1"/>
    <property type="molecule type" value="Genomic_DNA"/>
</dbReference>
<dbReference type="Pfam" id="PF01185">
    <property type="entry name" value="Hydrophobin"/>
    <property type="match status" value="1"/>
</dbReference>
<reference evidence="7 8" key="1">
    <citation type="journal article" date="2012" name="Proc. Natl. Acad. Sci. U.S.A.">
        <title>Comparative genomics of Ceriporiopsis subvermispora and Phanerochaete chrysosporium provide insight into selective ligninolysis.</title>
        <authorList>
            <person name="Fernandez-Fueyo E."/>
            <person name="Ruiz-Duenas F.J."/>
            <person name="Ferreira P."/>
            <person name="Floudas D."/>
            <person name="Hibbett D.S."/>
            <person name="Canessa P."/>
            <person name="Larrondo L.F."/>
            <person name="James T.Y."/>
            <person name="Seelenfreund D."/>
            <person name="Lobos S."/>
            <person name="Polanco R."/>
            <person name="Tello M."/>
            <person name="Honda Y."/>
            <person name="Watanabe T."/>
            <person name="Watanabe T."/>
            <person name="Ryu J.S."/>
            <person name="Kubicek C.P."/>
            <person name="Schmoll M."/>
            <person name="Gaskell J."/>
            <person name="Hammel K.E."/>
            <person name="St John F.J."/>
            <person name="Vanden Wymelenberg A."/>
            <person name="Sabat G."/>
            <person name="Splinter BonDurant S."/>
            <person name="Syed K."/>
            <person name="Yadav J.S."/>
            <person name="Doddapaneni H."/>
            <person name="Subramanian V."/>
            <person name="Lavin J.L."/>
            <person name="Oguiza J.A."/>
            <person name="Perez G."/>
            <person name="Pisabarro A.G."/>
            <person name="Ramirez L."/>
            <person name="Santoyo F."/>
            <person name="Master E."/>
            <person name="Coutinho P.M."/>
            <person name="Henrissat B."/>
            <person name="Lombard V."/>
            <person name="Magnuson J.K."/>
            <person name="Kuees U."/>
            <person name="Hori C."/>
            <person name="Igarashi K."/>
            <person name="Samejima M."/>
            <person name="Held B.W."/>
            <person name="Barry K.W."/>
            <person name="LaButti K.M."/>
            <person name="Lapidus A."/>
            <person name="Lindquist E.A."/>
            <person name="Lucas S.M."/>
            <person name="Riley R."/>
            <person name="Salamov A.A."/>
            <person name="Hoffmeister D."/>
            <person name="Schwenk D."/>
            <person name="Hadar Y."/>
            <person name="Yarden O."/>
            <person name="de Vries R.P."/>
            <person name="Wiebenga A."/>
            <person name="Stenlid J."/>
            <person name="Eastwood D."/>
            <person name="Grigoriev I.V."/>
            <person name="Berka R.M."/>
            <person name="Blanchette R.A."/>
            <person name="Kersten P."/>
            <person name="Martinez A.T."/>
            <person name="Vicuna R."/>
            <person name="Cullen D."/>
        </authorList>
    </citation>
    <scope>NUCLEOTIDE SEQUENCE [LARGE SCALE GENOMIC DNA]</scope>
    <source>
        <strain evidence="7 8">B</strain>
    </source>
</reference>
<keyword evidence="4 6" id="KW-0964">Secreted</keyword>
<dbReference type="SMART" id="SM00075">
    <property type="entry name" value="HYDRO"/>
    <property type="match status" value="1"/>
</dbReference>
<feature type="signal peptide" evidence="6">
    <location>
        <begin position="1"/>
        <end position="19"/>
    </location>
</feature>
<dbReference type="Proteomes" id="UP000016930">
    <property type="component" value="Unassembled WGS sequence"/>
</dbReference>
<evidence type="ECO:0000313" key="7">
    <source>
        <dbReference type="EMBL" id="EMD35893.1"/>
    </source>
</evidence>
<evidence type="ECO:0000256" key="3">
    <source>
        <dbReference type="ARBA" id="ARBA00022512"/>
    </source>
</evidence>
<evidence type="ECO:0000256" key="4">
    <source>
        <dbReference type="ARBA" id="ARBA00022525"/>
    </source>
</evidence>
<evidence type="ECO:0000256" key="1">
    <source>
        <dbReference type="ARBA" id="ARBA00004191"/>
    </source>
</evidence>
<dbReference type="InterPro" id="IPR001338">
    <property type="entry name" value="Class_I_Hydrophobin"/>
</dbReference>
<evidence type="ECO:0000256" key="6">
    <source>
        <dbReference type="RuleBase" id="RU365009"/>
    </source>
</evidence>
<evidence type="ECO:0000313" key="8">
    <source>
        <dbReference type="Proteomes" id="UP000016930"/>
    </source>
</evidence>
<keyword evidence="6" id="KW-0732">Signal</keyword>